<sequence length="267" mass="29929">MPEWVYHGGDPRTSLSSSGARDLLEVVPSQWIYDREHPNREPSEALEFGTAVHTLALSVGAAVVEVTAGDWRTKDAQRQRAEARAAGQVPLLTRQYRAARTMADNLRLHPRLARALERGTPEMSGYWLDGETGVLRRFRTDCLYTAPSGAVLGIDVKTADTADPAKFLKSVLAFGYDMQNDWYADGLDHLLGAWPAFVFAVVAKKPPHLVSVVELTPEWLDRGRRRNRAALDLFARCRAADHWPGYGADIHQLDMPAWLHKQEEYAR</sequence>
<dbReference type="Pfam" id="PF12684">
    <property type="entry name" value="DUF3799"/>
    <property type="match status" value="1"/>
</dbReference>
<reference evidence="2 3" key="1">
    <citation type="submission" date="2016-04" db="EMBL/GenBank/DDBJ databases">
        <authorList>
            <person name="Evans L.H."/>
            <person name="Alamgir A."/>
            <person name="Owens N."/>
            <person name="Weber N.D."/>
            <person name="Virtaneva K."/>
            <person name="Barbian K."/>
            <person name="Babar A."/>
            <person name="Rosenke K."/>
        </authorList>
    </citation>
    <scope>NUCLEOTIDE SEQUENCE [LARGE SCALE GENOMIC DNA]</scope>
    <source>
        <strain evidence="2 3">IFM 0406</strain>
    </source>
</reference>
<dbReference type="Proteomes" id="UP000076512">
    <property type="component" value="Unassembled WGS sequence"/>
</dbReference>
<protein>
    <recommendedName>
        <fullName evidence="1">Putative exodeoxyribonuclease 8 PDDEXK-like domain-containing protein</fullName>
    </recommendedName>
</protein>
<dbReference type="InterPro" id="IPR011604">
    <property type="entry name" value="PDDEXK-like_dom_sf"/>
</dbReference>
<keyword evidence="3" id="KW-1185">Reference proteome</keyword>
<evidence type="ECO:0000259" key="1">
    <source>
        <dbReference type="Pfam" id="PF12684"/>
    </source>
</evidence>
<comment type="caution">
    <text evidence="2">The sequence shown here is derived from an EMBL/GenBank/DDBJ whole genome shotgun (WGS) entry which is preliminary data.</text>
</comment>
<evidence type="ECO:0000313" key="2">
    <source>
        <dbReference type="EMBL" id="KZM70779.1"/>
    </source>
</evidence>
<dbReference type="RefSeq" id="WP_067596226.1">
    <property type="nucleotide sequence ID" value="NZ_JABMCZ010000003.1"/>
</dbReference>
<evidence type="ECO:0000313" key="3">
    <source>
        <dbReference type="Proteomes" id="UP000076512"/>
    </source>
</evidence>
<proteinExistence type="predicted"/>
<dbReference type="InterPro" id="IPR024432">
    <property type="entry name" value="Put_RecE_PDDEXK-like_dom"/>
</dbReference>
<dbReference type="AlphaFoldDB" id="A0A164JW40"/>
<gene>
    <name evidence="2" type="ORF">AWN90_40190</name>
</gene>
<dbReference type="EMBL" id="LWGR01000013">
    <property type="protein sequence ID" value="KZM70779.1"/>
    <property type="molecule type" value="Genomic_DNA"/>
</dbReference>
<dbReference type="STRING" id="455432.AWN90_40190"/>
<organism evidence="2 3">
    <name type="scientific">Nocardia terpenica</name>
    <dbReference type="NCBI Taxonomy" id="455432"/>
    <lineage>
        <taxon>Bacteria</taxon>
        <taxon>Bacillati</taxon>
        <taxon>Actinomycetota</taxon>
        <taxon>Actinomycetes</taxon>
        <taxon>Mycobacteriales</taxon>
        <taxon>Nocardiaceae</taxon>
        <taxon>Nocardia</taxon>
    </lineage>
</organism>
<accession>A0A164JW40</accession>
<dbReference type="Gene3D" id="3.90.320.10">
    <property type="match status" value="1"/>
</dbReference>
<feature type="domain" description="Putative exodeoxyribonuclease 8 PDDEXK-like" evidence="1">
    <location>
        <begin position="39"/>
        <end position="247"/>
    </location>
</feature>
<name>A0A164JW40_9NOCA</name>